<gene>
    <name evidence="2" type="ORF">EHO51_10940</name>
</gene>
<evidence type="ECO:0008006" key="4">
    <source>
        <dbReference type="Google" id="ProtNLM"/>
    </source>
</evidence>
<dbReference type="KEGG" id="mros:EHO51_10940"/>
<accession>A0A3G8M5R3</accession>
<proteinExistence type="predicted"/>
<evidence type="ECO:0000313" key="3">
    <source>
        <dbReference type="Proteomes" id="UP000273982"/>
    </source>
</evidence>
<evidence type="ECO:0000256" key="1">
    <source>
        <dbReference type="SAM" id="MobiDB-lite"/>
    </source>
</evidence>
<reference evidence="2 3" key="1">
    <citation type="submission" date="2018-11" db="EMBL/GenBank/DDBJ databases">
        <title>Genome squencing of methanotrophic bacteria isolated from alkaline groundwater in Korea.</title>
        <authorList>
            <person name="Nguyen L.N."/>
        </authorList>
    </citation>
    <scope>NUCLEOTIDE SEQUENCE [LARGE SCALE GENOMIC DNA]</scope>
    <source>
        <strain evidence="2 3">GW6</strain>
    </source>
</reference>
<name>A0A3G8M5R3_9HYPH</name>
<dbReference type="EMBL" id="CP034086">
    <property type="protein sequence ID" value="AZG77211.1"/>
    <property type="molecule type" value="Genomic_DNA"/>
</dbReference>
<evidence type="ECO:0000313" key="2">
    <source>
        <dbReference type="EMBL" id="AZG77211.1"/>
    </source>
</evidence>
<dbReference type="RefSeq" id="WP_124738928.1">
    <property type="nucleotide sequence ID" value="NZ_CP034086.1"/>
</dbReference>
<feature type="region of interest" description="Disordered" evidence="1">
    <location>
        <begin position="1"/>
        <end position="31"/>
    </location>
</feature>
<protein>
    <recommendedName>
        <fullName evidence="4">RHS repeat protein</fullName>
    </recommendedName>
</protein>
<dbReference type="AlphaFoldDB" id="A0A3G8M5R3"/>
<sequence length="149" mass="16219">MEQKTQLAPRLAKRARSAASGERRCSQNGKLTAASDGNIRVAPEAIAAPAPTRGRVEVVEAYFDPDGRPMKRKSLGAARVARFYDAKGNQVEEAYFNAEGKPTIRKDLGAARISWRYDDSGNQVEAALFGADGAPLPRKRRGKRAFDSV</sequence>
<dbReference type="Proteomes" id="UP000273982">
    <property type="component" value="Chromosome"/>
</dbReference>
<organism evidence="2 3">
    <name type="scientific">Methylocystis rosea</name>
    <dbReference type="NCBI Taxonomy" id="173366"/>
    <lineage>
        <taxon>Bacteria</taxon>
        <taxon>Pseudomonadati</taxon>
        <taxon>Pseudomonadota</taxon>
        <taxon>Alphaproteobacteria</taxon>
        <taxon>Hyphomicrobiales</taxon>
        <taxon>Methylocystaceae</taxon>
        <taxon>Methylocystis</taxon>
    </lineage>
</organism>